<dbReference type="EnsemblMetazoa" id="Aqu2.1.12487_001">
    <property type="protein sequence ID" value="Aqu2.1.12487_001"/>
    <property type="gene ID" value="Aqu2.1.12487"/>
</dbReference>
<protein>
    <recommendedName>
        <fullName evidence="1">Reverse transcriptase domain-containing protein</fullName>
    </recommendedName>
</protein>
<proteinExistence type="predicted"/>
<dbReference type="Gene3D" id="3.10.10.10">
    <property type="entry name" value="HIV Type 1 Reverse Transcriptase, subunit A, domain 1"/>
    <property type="match status" value="1"/>
</dbReference>
<dbReference type="InterPro" id="IPR052055">
    <property type="entry name" value="Hepadnavirus_pol/RT"/>
</dbReference>
<accession>A0A1X7TDE6</accession>
<dbReference type="PANTHER" id="PTHR33050">
    <property type="entry name" value="REVERSE TRANSCRIPTASE DOMAIN-CONTAINING PROTEIN"/>
    <property type="match status" value="1"/>
</dbReference>
<organism evidence="2">
    <name type="scientific">Amphimedon queenslandica</name>
    <name type="common">Sponge</name>
    <dbReference type="NCBI Taxonomy" id="400682"/>
    <lineage>
        <taxon>Eukaryota</taxon>
        <taxon>Metazoa</taxon>
        <taxon>Porifera</taxon>
        <taxon>Demospongiae</taxon>
        <taxon>Heteroscleromorpha</taxon>
        <taxon>Haplosclerida</taxon>
        <taxon>Niphatidae</taxon>
        <taxon>Amphimedon</taxon>
    </lineage>
</organism>
<dbReference type="PANTHER" id="PTHR33050:SF7">
    <property type="entry name" value="RIBONUCLEASE H"/>
    <property type="match status" value="1"/>
</dbReference>
<dbReference type="AlphaFoldDB" id="A0A1X7TDE6"/>
<dbReference type="Gene3D" id="3.30.70.270">
    <property type="match status" value="1"/>
</dbReference>
<name>A0A1X7TDE6_AMPQE</name>
<dbReference type="InterPro" id="IPR043502">
    <property type="entry name" value="DNA/RNA_pol_sf"/>
</dbReference>
<evidence type="ECO:0000313" key="2">
    <source>
        <dbReference type="EnsemblMetazoa" id="Aqu2.1.12487_001"/>
    </source>
</evidence>
<feature type="domain" description="Reverse transcriptase" evidence="1">
    <location>
        <begin position="1"/>
        <end position="128"/>
    </location>
</feature>
<dbReference type="InterPro" id="IPR043128">
    <property type="entry name" value="Rev_trsase/Diguanyl_cyclase"/>
</dbReference>
<evidence type="ECO:0000259" key="1">
    <source>
        <dbReference type="PROSITE" id="PS50878"/>
    </source>
</evidence>
<dbReference type="eggNOG" id="KOG0017">
    <property type="taxonomic scope" value="Eukaryota"/>
</dbReference>
<dbReference type="PROSITE" id="PS50878">
    <property type="entry name" value="RT_POL"/>
    <property type="match status" value="1"/>
</dbReference>
<dbReference type="InParanoid" id="A0A1X7TDE6"/>
<dbReference type="SUPFAM" id="SSF56672">
    <property type="entry name" value="DNA/RNA polymerases"/>
    <property type="match status" value="1"/>
</dbReference>
<sequence>MGKGTGLIKINLKDAYRIVPLHPHNMYLLAITWQNVTYLDCALLRGLTSAPKIFSAVADMIAWALHCCELPQQFHYFNDFLLFVHSSEQNGAGMLVNAWQTLDVLGVPVATHKVKGPSTSLTFLGIVLDTMSFQLRLPDDKLPCVKGMVAM</sequence>
<dbReference type="OrthoDB" id="6019648at2759"/>
<dbReference type="InterPro" id="IPR000477">
    <property type="entry name" value="RT_dom"/>
</dbReference>
<reference evidence="2" key="1">
    <citation type="submission" date="2017-05" db="UniProtKB">
        <authorList>
            <consortium name="EnsemblMetazoa"/>
        </authorList>
    </citation>
    <scope>IDENTIFICATION</scope>
</reference>